<dbReference type="AlphaFoldDB" id="A0A8J6BZK1"/>
<evidence type="ECO:0008006" key="4">
    <source>
        <dbReference type="Google" id="ProtNLM"/>
    </source>
</evidence>
<feature type="region of interest" description="Disordered" evidence="1">
    <location>
        <begin position="412"/>
        <end position="490"/>
    </location>
</feature>
<dbReference type="Proteomes" id="UP000729402">
    <property type="component" value="Unassembled WGS sequence"/>
</dbReference>
<organism evidence="2 3">
    <name type="scientific">Zizania palustris</name>
    <name type="common">Northern wild rice</name>
    <dbReference type="NCBI Taxonomy" id="103762"/>
    <lineage>
        <taxon>Eukaryota</taxon>
        <taxon>Viridiplantae</taxon>
        <taxon>Streptophyta</taxon>
        <taxon>Embryophyta</taxon>
        <taxon>Tracheophyta</taxon>
        <taxon>Spermatophyta</taxon>
        <taxon>Magnoliopsida</taxon>
        <taxon>Liliopsida</taxon>
        <taxon>Poales</taxon>
        <taxon>Poaceae</taxon>
        <taxon>BOP clade</taxon>
        <taxon>Oryzoideae</taxon>
        <taxon>Oryzeae</taxon>
        <taxon>Zizaniinae</taxon>
        <taxon>Zizania</taxon>
    </lineage>
</organism>
<comment type="caution">
    <text evidence="2">The sequence shown here is derived from an EMBL/GenBank/DDBJ whole genome shotgun (WGS) entry which is preliminary data.</text>
</comment>
<feature type="compositionally biased region" description="Polar residues" evidence="1">
    <location>
        <begin position="444"/>
        <end position="454"/>
    </location>
</feature>
<reference evidence="2" key="1">
    <citation type="journal article" date="2021" name="bioRxiv">
        <title>Whole Genome Assembly and Annotation of Northern Wild Rice, Zizania palustris L., Supports a Whole Genome Duplication in the Zizania Genus.</title>
        <authorList>
            <person name="Haas M."/>
            <person name="Kono T."/>
            <person name="Macchietto M."/>
            <person name="Millas R."/>
            <person name="McGilp L."/>
            <person name="Shao M."/>
            <person name="Duquette J."/>
            <person name="Hirsch C.N."/>
            <person name="Kimball J."/>
        </authorList>
    </citation>
    <scope>NUCLEOTIDE SEQUENCE</scope>
    <source>
        <tissue evidence="2">Fresh leaf tissue</tissue>
    </source>
</reference>
<dbReference type="PANTHER" id="PTHR46872">
    <property type="entry name" value="DNA BINDING PROTEIN"/>
    <property type="match status" value="1"/>
</dbReference>
<accession>A0A8J6BZK1</accession>
<dbReference type="PANTHER" id="PTHR46872:SF18">
    <property type="entry name" value="OS03G0425800 PROTEIN"/>
    <property type="match status" value="1"/>
</dbReference>
<gene>
    <name evidence="2" type="ORF">GUJ93_ZPchr0013g36245</name>
</gene>
<protein>
    <recommendedName>
        <fullName evidence="4">Myb-like domain-containing protein</fullName>
    </recommendedName>
</protein>
<sequence length="534" mass="59383">MDSMVFSHNKNANLDPLSFVNLRGLDTDNQPREMDTGDTSSNSHATDVGKDNMFNKQEESKITSTGLKDHTPISPENFNFSFFPGSSCHTSIPDHGKRPLSDVRPFQVACKRPKQTDENSWLYSNGEGPFTSEFETSVSALADGFAENREPENIGCLNSGISACSTSSGIPYSNMEQLMGEESLYLPDWVTSFPGYFQDFRSAAESDLVDDINSPIHEHLPRKGVAVGAEHQADIPEWRPRIPITVPGGSGSFADLAYSSVSISGSAPKDDDNESDKWIKHCVIPIPSTCPIDWFVDCRSRIECECSDEGSVRCVRQHVVESRENLKKSLGEDKFRELGLCEMGEDIAQRWTREEEKLFQRVVVSNPPSLGKNFWHFLPHALPSKTSMELVSYYFNVFMLRKRAQQNRSDLLHVDSDDDESPDEPVVTEEDEDSATDSPLYGYHTNNSICTSEDSFPDKVADRISEPRCEPSSKPLESNTDNPIGDADVQDESCTTFEDQHNGTHGPNGVQCAEFHMMAPNAALDQYSNQGACI</sequence>
<evidence type="ECO:0000313" key="3">
    <source>
        <dbReference type="Proteomes" id="UP000729402"/>
    </source>
</evidence>
<reference evidence="2" key="2">
    <citation type="submission" date="2021-02" db="EMBL/GenBank/DDBJ databases">
        <authorList>
            <person name="Kimball J.A."/>
            <person name="Haas M.W."/>
            <person name="Macchietto M."/>
            <person name="Kono T."/>
            <person name="Duquette J."/>
            <person name="Shao M."/>
        </authorList>
    </citation>
    <scope>NUCLEOTIDE SEQUENCE</scope>
    <source>
        <tissue evidence="2">Fresh leaf tissue</tissue>
    </source>
</reference>
<feature type="compositionally biased region" description="Basic and acidic residues" evidence="1">
    <location>
        <begin position="25"/>
        <end position="35"/>
    </location>
</feature>
<feature type="compositionally biased region" description="Basic and acidic residues" evidence="1">
    <location>
        <begin position="456"/>
        <end position="471"/>
    </location>
</feature>
<keyword evidence="3" id="KW-1185">Reference proteome</keyword>
<dbReference type="EMBL" id="JAAALK010000079">
    <property type="protein sequence ID" value="KAG8097480.1"/>
    <property type="molecule type" value="Genomic_DNA"/>
</dbReference>
<name>A0A8J6BZK1_ZIZPA</name>
<dbReference type="CDD" id="cd00167">
    <property type="entry name" value="SANT"/>
    <property type="match status" value="1"/>
</dbReference>
<proteinExistence type="predicted"/>
<dbReference type="OrthoDB" id="1908944at2759"/>
<feature type="compositionally biased region" description="Acidic residues" evidence="1">
    <location>
        <begin position="416"/>
        <end position="435"/>
    </location>
</feature>
<feature type="region of interest" description="Disordered" evidence="1">
    <location>
        <begin position="23"/>
        <end position="54"/>
    </location>
</feature>
<evidence type="ECO:0000256" key="1">
    <source>
        <dbReference type="SAM" id="MobiDB-lite"/>
    </source>
</evidence>
<dbReference type="InterPro" id="IPR001005">
    <property type="entry name" value="SANT/Myb"/>
</dbReference>
<evidence type="ECO:0000313" key="2">
    <source>
        <dbReference type="EMBL" id="KAG8097480.1"/>
    </source>
</evidence>